<reference evidence="1 2" key="1">
    <citation type="submission" date="2015-12" db="EMBL/GenBank/DDBJ databases">
        <title>The genome of Folsomia candida.</title>
        <authorList>
            <person name="Faddeeva A."/>
            <person name="Derks M.F."/>
            <person name="Anvar Y."/>
            <person name="Smit S."/>
            <person name="Van Straalen N."/>
            <person name="Roelofs D."/>
        </authorList>
    </citation>
    <scope>NUCLEOTIDE SEQUENCE [LARGE SCALE GENOMIC DNA]</scope>
    <source>
        <strain evidence="1 2">VU population</strain>
        <tissue evidence="1">Whole body</tissue>
    </source>
</reference>
<gene>
    <name evidence="1" type="ORF">Fcan01_24003</name>
</gene>
<keyword evidence="2" id="KW-1185">Reference proteome</keyword>
<proteinExistence type="predicted"/>
<evidence type="ECO:0000313" key="2">
    <source>
        <dbReference type="Proteomes" id="UP000198287"/>
    </source>
</evidence>
<protein>
    <submittedName>
        <fullName evidence="1">Uncharacterized protein</fullName>
    </submittedName>
</protein>
<comment type="caution">
    <text evidence="1">The sequence shown here is derived from an EMBL/GenBank/DDBJ whole genome shotgun (WGS) entry which is preliminary data.</text>
</comment>
<dbReference type="EMBL" id="LNIX01000030">
    <property type="protein sequence ID" value="OXA41268.1"/>
    <property type="molecule type" value="Genomic_DNA"/>
</dbReference>
<sequence length="195" mass="23017">MVADGLFFFAYISLTNTKPWRNVFFVSLMFLSFLSYHYESYMTTNITAPLELFLYQDVIQAYDSGYRFLMEDHVVYDEPKQPNETYVIYYNNRMVQLKGLTELYGRVADKLNKDKVTINDKGIICFFIKKPYGPFATDLYSYGSMTAVWFTRNFQLWNDQSGLMDQSWDIFAEKVAKEERVKAKDCNYEEVVGCR</sequence>
<evidence type="ECO:0000313" key="1">
    <source>
        <dbReference type="EMBL" id="OXA41268.1"/>
    </source>
</evidence>
<name>A0A226D8Q6_FOLCA</name>
<organism evidence="1 2">
    <name type="scientific">Folsomia candida</name>
    <name type="common">Springtail</name>
    <dbReference type="NCBI Taxonomy" id="158441"/>
    <lineage>
        <taxon>Eukaryota</taxon>
        <taxon>Metazoa</taxon>
        <taxon>Ecdysozoa</taxon>
        <taxon>Arthropoda</taxon>
        <taxon>Hexapoda</taxon>
        <taxon>Collembola</taxon>
        <taxon>Entomobryomorpha</taxon>
        <taxon>Isotomoidea</taxon>
        <taxon>Isotomidae</taxon>
        <taxon>Proisotominae</taxon>
        <taxon>Folsomia</taxon>
    </lineage>
</organism>
<accession>A0A226D8Q6</accession>
<dbReference type="AlphaFoldDB" id="A0A226D8Q6"/>
<dbReference type="Proteomes" id="UP000198287">
    <property type="component" value="Unassembled WGS sequence"/>
</dbReference>